<dbReference type="AlphaFoldDB" id="A0A0B2SCP7"/>
<name>A0A0B2SCP7_GLYSO</name>
<evidence type="ECO:0000256" key="1">
    <source>
        <dbReference type="SAM" id="Phobius"/>
    </source>
</evidence>
<protein>
    <submittedName>
        <fullName evidence="2">Vacuolar cation/proton exchanger 3</fullName>
    </submittedName>
</protein>
<keyword evidence="1" id="KW-0472">Membrane</keyword>
<keyword evidence="1" id="KW-0812">Transmembrane</keyword>
<feature type="transmembrane region" description="Helical" evidence="1">
    <location>
        <begin position="25"/>
        <end position="42"/>
    </location>
</feature>
<proteinExistence type="predicted"/>
<dbReference type="Proteomes" id="UP000053555">
    <property type="component" value="Unassembled WGS sequence"/>
</dbReference>
<gene>
    <name evidence="2" type="ORF">glysoja_043984</name>
</gene>
<dbReference type="EMBL" id="KN643233">
    <property type="protein sequence ID" value="KHN44521.1"/>
    <property type="molecule type" value="Genomic_DNA"/>
</dbReference>
<keyword evidence="1" id="KW-1133">Transmembrane helix</keyword>
<sequence length="43" mass="4924">MFVVPLCVIVAWIMGIKMDLNFNFLETRSLALAIIITTFILHD</sequence>
<organism evidence="2">
    <name type="scientific">Glycine soja</name>
    <name type="common">Wild soybean</name>
    <dbReference type="NCBI Taxonomy" id="3848"/>
    <lineage>
        <taxon>Eukaryota</taxon>
        <taxon>Viridiplantae</taxon>
        <taxon>Streptophyta</taxon>
        <taxon>Embryophyta</taxon>
        <taxon>Tracheophyta</taxon>
        <taxon>Spermatophyta</taxon>
        <taxon>Magnoliopsida</taxon>
        <taxon>eudicotyledons</taxon>
        <taxon>Gunneridae</taxon>
        <taxon>Pentapetalae</taxon>
        <taxon>rosids</taxon>
        <taxon>fabids</taxon>
        <taxon>Fabales</taxon>
        <taxon>Fabaceae</taxon>
        <taxon>Papilionoideae</taxon>
        <taxon>50 kb inversion clade</taxon>
        <taxon>NPAAA clade</taxon>
        <taxon>indigoferoid/millettioid clade</taxon>
        <taxon>Phaseoleae</taxon>
        <taxon>Glycine</taxon>
        <taxon>Glycine subgen. Soja</taxon>
    </lineage>
</organism>
<evidence type="ECO:0000313" key="2">
    <source>
        <dbReference type="EMBL" id="KHN44521.1"/>
    </source>
</evidence>
<reference evidence="2" key="1">
    <citation type="submission" date="2014-07" db="EMBL/GenBank/DDBJ databases">
        <title>Identification of a novel salt tolerance gene in wild soybean by whole-genome sequencing.</title>
        <authorList>
            <person name="Lam H.-M."/>
            <person name="Qi X."/>
            <person name="Li M.-W."/>
            <person name="Liu X."/>
            <person name="Xie M."/>
            <person name="Ni M."/>
            <person name="Xu X."/>
        </authorList>
    </citation>
    <scope>NUCLEOTIDE SEQUENCE [LARGE SCALE GENOMIC DNA]</scope>
    <source>
        <tissue evidence="2">Root</tissue>
    </source>
</reference>
<accession>A0A0B2SCP7</accession>